<keyword evidence="1" id="KW-1133">Transmembrane helix</keyword>
<organism evidence="2 4">
    <name type="scientific">Kyrpidia spormannii</name>
    <dbReference type="NCBI Taxonomy" id="2055160"/>
    <lineage>
        <taxon>Bacteria</taxon>
        <taxon>Bacillati</taxon>
        <taxon>Bacillota</taxon>
        <taxon>Bacilli</taxon>
        <taxon>Bacillales</taxon>
        <taxon>Alicyclobacillaceae</taxon>
        <taxon>Kyrpidia</taxon>
    </lineage>
</organism>
<dbReference type="RefSeq" id="WP_100668204.1">
    <property type="nucleotide sequence ID" value="NZ_CP024955.1"/>
</dbReference>
<accession>A0A2K8N8I6</accession>
<dbReference type="OrthoDB" id="9811610at2"/>
<evidence type="ECO:0000256" key="1">
    <source>
        <dbReference type="SAM" id="Phobius"/>
    </source>
</evidence>
<keyword evidence="1" id="KW-0812">Transmembrane</keyword>
<dbReference type="EMBL" id="CP024955">
    <property type="protein sequence ID" value="ATY85425.1"/>
    <property type="molecule type" value="Genomic_DNA"/>
</dbReference>
<keyword evidence="1" id="KW-0472">Membrane</keyword>
<feature type="transmembrane region" description="Helical" evidence="1">
    <location>
        <begin position="7"/>
        <end position="25"/>
    </location>
</feature>
<protein>
    <submittedName>
        <fullName evidence="2">DUF2905 domain-containing protein</fullName>
    </submittedName>
</protein>
<reference evidence="4" key="1">
    <citation type="submission" date="2017-11" db="EMBL/GenBank/DDBJ databases">
        <title>Complete Genome Sequence of Kyrpidia sp. Strain EA-1, a thermophilic, hydrogen-oxidizing Bacterium, isolated from the Azores.</title>
        <authorList>
            <person name="Reiner J.E."/>
            <person name="Lapp C.J."/>
            <person name="Bunk B."/>
            <person name="Gescher J."/>
        </authorList>
    </citation>
    <scope>NUCLEOTIDE SEQUENCE [LARGE SCALE GENOMIC DNA]</scope>
    <source>
        <strain evidence="4">EA-1</strain>
    </source>
</reference>
<reference evidence="3 5" key="3">
    <citation type="submission" date="2020-04" db="EMBL/GenBank/DDBJ databases">
        <authorList>
            <person name="Hogendoorn C."/>
        </authorList>
    </citation>
    <scope>NUCLEOTIDE SEQUENCE [LARGE SCALE GENOMIC DNA]</scope>
    <source>
        <strain evidence="3">COOX1</strain>
    </source>
</reference>
<dbReference type="InterPro" id="IPR021320">
    <property type="entry name" value="DUF2905"/>
</dbReference>
<sequence length="74" mass="8328">MHPVAKTLIAIGAVLVVAGLLWQFVGRWLPLGRLPGDIVIRKEGFSFYFPIVTSLLLSVVLTLLAWLWNWLGRQ</sequence>
<dbReference type="KEGG" id="kyr:CVV65_11225"/>
<keyword evidence="4" id="KW-1185">Reference proteome</keyword>
<evidence type="ECO:0000313" key="4">
    <source>
        <dbReference type="Proteomes" id="UP000231932"/>
    </source>
</evidence>
<dbReference type="Proteomes" id="UP000502196">
    <property type="component" value="Chromosome"/>
</dbReference>
<proteinExistence type="predicted"/>
<dbReference type="PANTHER" id="PTHR36443">
    <property type="entry name" value="BSR5223 PROTEIN"/>
    <property type="match status" value="1"/>
</dbReference>
<evidence type="ECO:0000313" key="3">
    <source>
        <dbReference type="EMBL" id="CAB3394429.1"/>
    </source>
</evidence>
<dbReference type="Pfam" id="PF11146">
    <property type="entry name" value="DUF2905"/>
    <property type="match status" value="1"/>
</dbReference>
<dbReference type="Proteomes" id="UP000231932">
    <property type="component" value="Chromosome"/>
</dbReference>
<name>A0A2K8N8I6_9BACL</name>
<evidence type="ECO:0000313" key="2">
    <source>
        <dbReference type="EMBL" id="ATY85425.1"/>
    </source>
</evidence>
<gene>
    <name evidence="3" type="ORF">COOX1_2409</name>
    <name evidence="2" type="ORF">CVV65_11225</name>
</gene>
<dbReference type="EMBL" id="LR792683">
    <property type="protein sequence ID" value="CAB3394429.1"/>
    <property type="molecule type" value="Genomic_DNA"/>
</dbReference>
<dbReference type="AlphaFoldDB" id="A0A2K8N8I6"/>
<feature type="transmembrane region" description="Helical" evidence="1">
    <location>
        <begin position="45"/>
        <end position="68"/>
    </location>
</feature>
<dbReference type="PANTHER" id="PTHR36443:SF1">
    <property type="entry name" value="BSR5223 PROTEIN"/>
    <property type="match status" value="1"/>
</dbReference>
<reference evidence="2" key="2">
    <citation type="journal article" date="2018" name="Genome Announc.">
        <title>Complete Genome Sequence of Kyrpidia sp. Strain EA-1, a Thermophilic Knallgas Bacterium, Isolated from the Azores.</title>
        <authorList>
            <person name="Reiner J.E."/>
            <person name="Lapp C.J."/>
            <person name="Bunk B."/>
            <person name="Sproer C."/>
            <person name="Overmann J."/>
            <person name="Gescher J."/>
        </authorList>
    </citation>
    <scope>NUCLEOTIDE SEQUENCE</scope>
    <source>
        <strain evidence="2">EA-1</strain>
    </source>
</reference>
<evidence type="ECO:0000313" key="5">
    <source>
        <dbReference type="Proteomes" id="UP000502196"/>
    </source>
</evidence>